<dbReference type="EMBL" id="JW050194">
    <property type="protein sequence ID" value="AFK82351.1"/>
    <property type="molecule type" value="mRNA"/>
</dbReference>
<sequence>PGGLENNTRKAFGEWTEQQLNSTYFAAMPGFLRFLKPSECPAYFKELRQQSQAIKTIASEYQDTINAINSKYPSIGTANPENVWIAYETFKRMQQQKKEGMDWLNSTIMKNLKGFSSKYVLTALTSTEKLRKLAGGLILKDLLNDMDELTKDKAQPHAPGKKDNKMNIFVVPQALLAAQMAVFTPNGTKISNQDVTASNFYPDDGSYVVIELYKNKETWKVQIRYNSDKTSGWRTVKVTGCTKNICPYDTFKNAVNSYAISEEEHVKLCRI</sequence>
<dbReference type="InterPro" id="IPR029033">
    <property type="entry name" value="His_PPase_superfam"/>
</dbReference>
<protein>
    <submittedName>
        <fullName evidence="1">Secreted salivary acid phosphatase</fullName>
    </submittedName>
</protein>
<dbReference type="OrthoDB" id="10257284at2759"/>
<dbReference type="GO" id="GO:0016791">
    <property type="term" value="F:phosphatase activity"/>
    <property type="evidence" value="ECO:0007669"/>
    <property type="project" value="UniProtKB-ARBA"/>
</dbReference>
<accession>I3VPB2</accession>
<evidence type="ECO:0000313" key="1">
    <source>
        <dbReference type="EMBL" id="AFK82351.1"/>
    </source>
</evidence>
<organism evidence="1">
    <name type="scientific">Ctenocephalides felis</name>
    <name type="common">Cat flea</name>
    <dbReference type="NCBI Taxonomy" id="7515"/>
    <lineage>
        <taxon>Eukaryota</taxon>
        <taxon>Metazoa</taxon>
        <taxon>Ecdysozoa</taxon>
        <taxon>Arthropoda</taxon>
        <taxon>Hexapoda</taxon>
        <taxon>Insecta</taxon>
        <taxon>Pterygota</taxon>
        <taxon>Neoptera</taxon>
        <taxon>Endopterygota</taxon>
        <taxon>Siphonaptera</taxon>
        <taxon>Pulicidae</taxon>
        <taxon>Archaeopsyllinae</taxon>
        <taxon>Ctenocephalides</taxon>
    </lineage>
</organism>
<name>I3VPB2_CTEFE</name>
<dbReference type="AlphaFoldDB" id="I3VPB2"/>
<dbReference type="SUPFAM" id="SSF53254">
    <property type="entry name" value="Phosphoglycerate mutase-like"/>
    <property type="match status" value="1"/>
</dbReference>
<reference evidence="1" key="1">
    <citation type="journal article" date="2012" name="PLoS ONE">
        <title>An Insight into the Sialotranscriptome of the Cat Flea, Ctenocephalides felis.</title>
        <authorList>
            <person name="Ribeiro J.M.C."/>
            <person name="Assumpcao T.C.F."/>
            <person name="Ma D."/>
            <person name="Alvarenga P.H."/>
            <person name="Pham V.M."/>
            <person name="Andersen J.F."/>
            <person name="Francischetti I.M.B."/>
            <person name="Macaluso K.R."/>
        </authorList>
    </citation>
    <scope>NUCLEOTIDE SEQUENCE</scope>
    <source>
        <tissue evidence="1">Salivary gland</tissue>
    </source>
</reference>
<feature type="non-terminal residue" evidence="1">
    <location>
        <position position="1"/>
    </location>
</feature>
<proteinExistence type="evidence at transcript level"/>
<dbReference type="Gene3D" id="3.40.50.1240">
    <property type="entry name" value="Phosphoglycerate mutase-like"/>
    <property type="match status" value="1"/>
</dbReference>